<accession>A0A7S3NMT8</accession>
<dbReference type="GO" id="GO:0006511">
    <property type="term" value="P:ubiquitin-dependent protein catabolic process"/>
    <property type="evidence" value="ECO:0007669"/>
    <property type="project" value="TreeGrafter"/>
</dbReference>
<dbReference type="AlphaFoldDB" id="A0A7S3NMT8"/>
<proteinExistence type="predicted"/>
<name>A0A7S3NMT8_9STRA</name>
<dbReference type="SUPFAM" id="SSF57850">
    <property type="entry name" value="RING/U-box"/>
    <property type="match status" value="1"/>
</dbReference>
<keyword evidence="1" id="KW-0479">Metal-binding</keyword>
<evidence type="ECO:0000256" key="4">
    <source>
        <dbReference type="PROSITE-ProRule" id="PRU00175"/>
    </source>
</evidence>
<feature type="domain" description="RING-type" evidence="6">
    <location>
        <begin position="123"/>
        <end position="164"/>
    </location>
</feature>
<evidence type="ECO:0000313" key="7">
    <source>
        <dbReference type="EMBL" id="CAE0370443.1"/>
    </source>
</evidence>
<dbReference type="CDD" id="cd16454">
    <property type="entry name" value="RING-H2_PA-TM-RING"/>
    <property type="match status" value="1"/>
</dbReference>
<keyword evidence="2 4" id="KW-0863">Zinc-finger</keyword>
<dbReference type="Pfam" id="PF13639">
    <property type="entry name" value="zf-RING_2"/>
    <property type="match status" value="1"/>
</dbReference>
<evidence type="ECO:0000256" key="5">
    <source>
        <dbReference type="SAM" id="MobiDB-lite"/>
    </source>
</evidence>
<dbReference type="PANTHER" id="PTHR45931">
    <property type="entry name" value="SI:CH211-59O9.10"/>
    <property type="match status" value="1"/>
</dbReference>
<dbReference type="PANTHER" id="PTHR45931:SF3">
    <property type="entry name" value="RING ZINC FINGER-CONTAINING PROTEIN"/>
    <property type="match status" value="1"/>
</dbReference>
<dbReference type="GO" id="GO:0005634">
    <property type="term" value="C:nucleus"/>
    <property type="evidence" value="ECO:0007669"/>
    <property type="project" value="TreeGrafter"/>
</dbReference>
<sequence>MNEERIEEGNSSTQQSEFVRAAYAEAIQAQLAQMAGQIAGGLPQGFSTIRLPGRSGQLSAEGIAEIAGAAIAQQFGHGAFVVPTSEEWTEEKAAPPISEAALREFPVVRVTEEDLAQDGNEVCVICLEQQKVGDKAFKLSCGHLYHRDCVLQWLRKSCICPTCRYEFRSDNTAFERGRMERMRRRKPRIRRRQLESGKISTQELATIYQERSTKHVIQDFTQRQALIQALEDENLVDFINEPKPLSIYSSPQDLERVWSPRDLKDLMLRVGVDSTGCIEKSDLLRHLIASGRIDFLPPSIQNEAQNPAIIALEKFRNEEDTRLPPKYDTDHNFSSESKKRSCPHLSSDEIPNLSVRELKCELRKRGLEHEIRGCIDKDHLRRVLARAL</sequence>
<dbReference type="EMBL" id="HBIJ01016857">
    <property type="protein sequence ID" value="CAE0370443.1"/>
    <property type="molecule type" value="Transcribed_RNA"/>
</dbReference>
<gene>
    <name evidence="7" type="ORF">ALAG00032_LOCUS11221</name>
</gene>
<evidence type="ECO:0000256" key="2">
    <source>
        <dbReference type="ARBA" id="ARBA00022771"/>
    </source>
</evidence>
<dbReference type="PROSITE" id="PS50089">
    <property type="entry name" value="ZF_RING_2"/>
    <property type="match status" value="1"/>
</dbReference>
<dbReference type="SMART" id="SM00184">
    <property type="entry name" value="RING"/>
    <property type="match status" value="1"/>
</dbReference>
<dbReference type="Gene3D" id="3.30.40.10">
    <property type="entry name" value="Zinc/RING finger domain, C3HC4 (zinc finger)"/>
    <property type="match status" value="1"/>
</dbReference>
<protein>
    <recommendedName>
        <fullName evidence="6">RING-type domain-containing protein</fullName>
    </recommendedName>
</protein>
<keyword evidence="3" id="KW-0862">Zinc</keyword>
<dbReference type="InterPro" id="IPR001841">
    <property type="entry name" value="Znf_RING"/>
</dbReference>
<dbReference type="GO" id="GO:0008270">
    <property type="term" value="F:zinc ion binding"/>
    <property type="evidence" value="ECO:0007669"/>
    <property type="project" value="UniProtKB-KW"/>
</dbReference>
<dbReference type="InterPro" id="IPR051834">
    <property type="entry name" value="RING_finger_E3_ligase"/>
</dbReference>
<feature type="compositionally biased region" description="Basic and acidic residues" evidence="5">
    <location>
        <begin position="321"/>
        <end position="339"/>
    </location>
</feature>
<evidence type="ECO:0000256" key="3">
    <source>
        <dbReference type="ARBA" id="ARBA00022833"/>
    </source>
</evidence>
<feature type="region of interest" description="Disordered" evidence="5">
    <location>
        <begin position="321"/>
        <end position="346"/>
    </location>
</feature>
<evidence type="ECO:0000256" key="1">
    <source>
        <dbReference type="ARBA" id="ARBA00022723"/>
    </source>
</evidence>
<dbReference type="InterPro" id="IPR013083">
    <property type="entry name" value="Znf_RING/FYVE/PHD"/>
</dbReference>
<organism evidence="7">
    <name type="scientific">Aureoumbra lagunensis</name>
    <dbReference type="NCBI Taxonomy" id="44058"/>
    <lineage>
        <taxon>Eukaryota</taxon>
        <taxon>Sar</taxon>
        <taxon>Stramenopiles</taxon>
        <taxon>Ochrophyta</taxon>
        <taxon>Pelagophyceae</taxon>
        <taxon>Pelagomonadales</taxon>
        <taxon>Aureoumbra</taxon>
    </lineage>
</organism>
<reference evidence="7" key="1">
    <citation type="submission" date="2021-01" db="EMBL/GenBank/DDBJ databases">
        <authorList>
            <person name="Corre E."/>
            <person name="Pelletier E."/>
            <person name="Niang G."/>
            <person name="Scheremetjew M."/>
            <person name="Finn R."/>
            <person name="Kale V."/>
            <person name="Holt S."/>
            <person name="Cochrane G."/>
            <person name="Meng A."/>
            <person name="Brown T."/>
            <person name="Cohen L."/>
        </authorList>
    </citation>
    <scope>NUCLEOTIDE SEQUENCE</scope>
    <source>
        <strain evidence="7">CCMP1510</strain>
    </source>
</reference>
<evidence type="ECO:0000259" key="6">
    <source>
        <dbReference type="PROSITE" id="PS50089"/>
    </source>
</evidence>
<dbReference type="GO" id="GO:0061630">
    <property type="term" value="F:ubiquitin protein ligase activity"/>
    <property type="evidence" value="ECO:0007669"/>
    <property type="project" value="TreeGrafter"/>
</dbReference>